<gene>
    <name evidence="2" type="ORF">C7A17_24255</name>
</gene>
<keyword evidence="1" id="KW-1133">Transmembrane helix</keyword>
<sequence length="60" mass="6704">MIAIPIILLILSTLAIGRLVFRVQSSYQRKHTSRCVDDSITLAVAIFLFISSIKMLLESP</sequence>
<organism evidence="2 3">
    <name type="scientific">Ectopseudomonas mendocina</name>
    <name type="common">Pseudomonas mendocina</name>
    <dbReference type="NCBI Taxonomy" id="300"/>
    <lineage>
        <taxon>Bacteria</taxon>
        <taxon>Pseudomonadati</taxon>
        <taxon>Pseudomonadota</taxon>
        <taxon>Gammaproteobacteria</taxon>
        <taxon>Pseudomonadales</taxon>
        <taxon>Pseudomonadaceae</taxon>
        <taxon>Ectopseudomonas</taxon>
    </lineage>
</organism>
<dbReference type="AlphaFoldDB" id="A0A2R3QVI0"/>
<reference evidence="2 3" key="1">
    <citation type="submission" date="2018-03" db="EMBL/GenBank/DDBJ databases">
        <title>Complete genome sequence and methylome analysis of Pseudomonas mendocina NEB 698.</title>
        <authorList>
            <person name="Morgan R.D."/>
        </authorList>
    </citation>
    <scope>NUCLEOTIDE SEQUENCE [LARGE SCALE GENOMIC DNA]</scope>
    <source>
        <strain evidence="2 3">NEB698</strain>
    </source>
</reference>
<dbReference type="Proteomes" id="UP000238327">
    <property type="component" value="Chromosome"/>
</dbReference>
<proteinExistence type="predicted"/>
<name>A0A2R3QVI0_ECTME</name>
<protein>
    <submittedName>
        <fullName evidence="2">Uncharacterized protein</fullName>
    </submittedName>
</protein>
<dbReference type="EMBL" id="CP027657">
    <property type="protein sequence ID" value="AVO55733.1"/>
    <property type="molecule type" value="Genomic_DNA"/>
</dbReference>
<keyword evidence="1" id="KW-0812">Transmembrane</keyword>
<feature type="transmembrane region" description="Helical" evidence="1">
    <location>
        <begin position="39"/>
        <end position="57"/>
    </location>
</feature>
<accession>A0A2R3QVI0</accession>
<evidence type="ECO:0000256" key="1">
    <source>
        <dbReference type="SAM" id="Phobius"/>
    </source>
</evidence>
<evidence type="ECO:0000313" key="2">
    <source>
        <dbReference type="EMBL" id="AVO55733.1"/>
    </source>
</evidence>
<keyword evidence="1" id="KW-0472">Membrane</keyword>
<evidence type="ECO:0000313" key="3">
    <source>
        <dbReference type="Proteomes" id="UP000238327"/>
    </source>
</evidence>